<evidence type="ECO:0000313" key="6">
    <source>
        <dbReference type="EMBL" id="KAH0551120.1"/>
    </source>
</evidence>
<dbReference type="SMART" id="SM00248">
    <property type="entry name" value="ANK"/>
    <property type="match status" value="5"/>
</dbReference>
<comment type="caution">
    <text evidence="6">The sequence shown here is derived from an EMBL/GenBank/DDBJ whole genome shotgun (WGS) entry which is preliminary data.</text>
</comment>
<dbReference type="PRINTS" id="PR01415">
    <property type="entry name" value="ANKYRIN"/>
</dbReference>
<dbReference type="SUPFAM" id="SSF53300">
    <property type="entry name" value="vWA-like"/>
    <property type="match status" value="1"/>
</dbReference>
<dbReference type="Gene3D" id="1.25.40.20">
    <property type="entry name" value="Ankyrin repeat-containing domain"/>
    <property type="match status" value="1"/>
</dbReference>
<keyword evidence="2 3" id="KW-0040">ANK repeat</keyword>
<organism evidence="6 7">
    <name type="scientific">Trichoglossum hirsutum</name>
    <dbReference type="NCBI Taxonomy" id="265104"/>
    <lineage>
        <taxon>Eukaryota</taxon>
        <taxon>Fungi</taxon>
        <taxon>Dikarya</taxon>
        <taxon>Ascomycota</taxon>
        <taxon>Pezizomycotina</taxon>
        <taxon>Geoglossomycetes</taxon>
        <taxon>Geoglossales</taxon>
        <taxon>Geoglossaceae</taxon>
        <taxon>Trichoglossum</taxon>
    </lineage>
</organism>
<feature type="domain" description="VWFA" evidence="5">
    <location>
        <begin position="284"/>
        <end position="432"/>
    </location>
</feature>
<dbReference type="Pfam" id="PF00023">
    <property type="entry name" value="Ank"/>
    <property type="match status" value="2"/>
</dbReference>
<dbReference type="InterPro" id="IPR002110">
    <property type="entry name" value="Ankyrin_rpt"/>
</dbReference>
<dbReference type="AlphaFoldDB" id="A0A9P8L6T3"/>
<accession>A0A9P8L6T3</accession>
<dbReference type="PROSITE" id="PS50088">
    <property type="entry name" value="ANK_REPEAT"/>
    <property type="match status" value="5"/>
</dbReference>
<proteinExistence type="predicted"/>
<evidence type="ECO:0000256" key="3">
    <source>
        <dbReference type="PROSITE-ProRule" id="PRU00023"/>
    </source>
</evidence>
<sequence length="432" mass="47587">MNRTISLAEGVRPSDRTVRISSNSTRRKVIKHSTVIPRRNSSLHAVNETVAEIKNKDDNGQTPLHVAAGKGKSAVVKILLRGGAEKEVRDNRKQIPLHLAASSGNFDTALRLLGSGLNAEDKNGQTPLHVAARDGNHQIVQLLVDEGADMDVQAVNLQTPLHMAASNGKSEVVRVLVREGANTAMKDNNDRTPLHLASKNGDSDTVRELVARGVSKAPPPRTTTDYRLYVRKFIKDHLYSFPGFGNTSMKNLARKASGQGKDIAHKWGLSEETTAGLIKLALYDFVLLCDDSNSMELENRKRMLVNTIRRVATFATVLEPAGITVRFLNHAEDDTFDNMADVGDIITKVKTVEYKGDTKLGSVLDRKIVQPMIIQKAKERTLKKPVIVVIITDGEATKSEHMETQPSYSSSRRSEAVRTLQTFSENSKRTGR</sequence>
<gene>
    <name evidence="6" type="ORF">GP486_007536</name>
</gene>
<dbReference type="InterPro" id="IPR036465">
    <property type="entry name" value="vWFA_dom_sf"/>
</dbReference>
<dbReference type="Pfam" id="PF12796">
    <property type="entry name" value="Ank_2"/>
    <property type="match status" value="1"/>
</dbReference>
<evidence type="ECO:0000256" key="1">
    <source>
        <dbReference type="ARBA" id="ARBA00022737"/>
    </source>
</evidence>
<dbReference type="PROSITE" id="PS50297">
    <property type="entry name" value="ANK_REP_REGION"/>
    <property type="match status" value="4"/>
</dbReference>
<evidence type="ECO:0000256" key="2">
    <source>
        <dbReference type="ARBA" id="ARBA00023043"/>
    </source>
</evidence>
<dbReference type="PROSITE" id="PS50234">
    <property type="entry name" value="VWFA"/>
    <property type="match status" value="1"/>
</dbReference>
<dbReference type="EMBL" id="JAGHQM010002185">
    <property type="protein sequence ID" value="KAH0551120.1"/>
    <property type="molecule type" value="Genomic_DNA"/>
</dbReference>
<dbReference type="InterPro" id="IPR036770">
    <property type="entry name" value="Ankyrin_rpt-contain_sf"/>
</dbReference>
<dbReference type="Gene3D" id="3.40.50.410">
    <property type="entry name" value="von Willebrand factor, type A domain"/>
    <property type="match status" value="1"/>
</dbReference>
<feature type="repeat" description="ANK" evidence="3">
    <location>
        <begin position="156"/>
        <end position="188"/>
    </location>
</feature>
<evidence type="ECO:0000256" key="4">
    <source>
        <dbReference type="SAM" id="MobiDB-lite"/>
    </source>
</evidence>
<feature type="repeat" description="ANK" evidence="3">
    <location>
        <begin position="123"/>
        <end position="155"/>
    </location>
</feature>
<evidence type="ECO:0000313" key="7">
    <source>
        <dbReference type="Proteomes" id="UP000750711"/>
    </source>
</evidence>
<keyword evidence="7" id="KW-1185">Reference proteome</keyword>
<dbReference type="Proteomes" id="UP000750711">
    <property type="component" value="Unassembled WGS sequence"/>
</dbReference>
<dbReference type="SUPFAM" id="SSF48403">
    <property type="entry name" value="Ankyrin repeat"/>
    <property type="match status" value="1"/>
</dbReference>
<dbReference type="PANTHER" id="PTHR24188">
    <property type="entry name" value="ANKYRIN REPEAT PROTEIN"/>
    <property type="match status" value="1"/>
</dbReference>
<protein>
    <recommendedName>
        <fullName evidence="5">VWFA domain-containing protein</fullName>
    </recommendedName>
</protein>
<evidence type="ECO:0000259" key="5">
    <source>
        <dbReference type="PROSITE" id="PS50234"/>
    </source>
</evidence>
<dbReference type="InterPro" id="IPR002035">
    <property type="entry name" value="VWF_A"/>
</dbReference>
<dbReference type="PANTHER" id="PTHR24188:SF29">
    <property type="entry name" value="GH09064P"/>
    <property type="match status" value="1"/>
</dbReference>
<feature type="repeat" description="ANK" evidence="3">
    <location>
        <begin position="189"/>
        <end position="215"/>
    </location>
</feature>
<feature type="region of interest" description="Disordered" evidence="4">
    <location>
        <begin position="397"/>
        <end position="432"/>
    </location>
</feature>
<name>A0A9P8L6T3_9PEZI</name>
<keyword evidence="1" id="KW-0677">Repeat</keyword>
<reference evidence="6" key="1">
    <citation type="submission" date="2021-03" db="EMBL/GenBank/DDBJ databases">
        <title>Comparative genomics and phylogenomic investigation of the class Geoglossomycetes provide insights into ecological specialization and systematics.</title>
        <authorList>
            <person name="Melie T."/>
            <person name="Pirro S."/>
            <person name="Miller A.N."/>
            <person name="Quandt A."/>
        </authorList>
    </citation>
    <scope>NUCLEOTIDE SEQUENCE</scope>
    <source>
        <strain evidence="6">CAQ_001_2017</strain>
    </source>
</reference>
<feature type="repeat" description="ANK" evidence="3">
    <location>
        <begin position="59"/>
        <end position="91"/>
    </location>
</feature>
<feature type="repeat" description="ANK" evidence="3">
    <location>
        <begin position="92"/>
        <end position="124"/>
    </location>
</feature>